<gene>
    <name evidence="1" type="ORF">AN484_27275</name>
</gene>
<feature type="non-terminal residue" evidence="1">
    <location>
        <position position="255"/>
    </location>
</feature>
<feature type="non-terminal residue" evidence="1">
    <location>
        <position position="1"/>
    </location>
</feature>
<proteinExistence type="predicted"/>
<accession>A0A1B7W800</accession>
<name>A0A1B7W800_APHFL</name>
<comment type="caution">
    <text evidence="1">The sequence shown here is derived from an EMBL/GenBank/DDBJ whole genome shotgun (WGS) entry which is preliminary data.</text>
</comment>
<organism evidence="1 2">
    <name type="scientific">Aphanizomenon flos-aquae WA102</name>
    <dbReference type="NCBI Taxonomy" id="1710896"/>
    <lineage>
        <taxon>Bacteria</taxon>
        <taxon>Bacillati</taxon>
        <taxon>Cyanobacteriota</taxon>
        <taxon>Cyanophyceae</taxon>
        <taxon>Nostocales</taxon>
        <taxon>Aphanizomenonaceae</taxon>
        <taxon>Aphanizomenon</taxon>
    </lineage>
</organism>
<protein>
    <recommendedName>
        <fullName evidence="3">Peptidase A2 domain-containing protein</fullName>
    </recommendedName>
</protein>
<evidence type="ECO:0000313" key="1">
    <source>
        <dbReference type="EMBL" id="OBQ33301.1"/>
    </source>
</evidence>
<dbReference type="InterPro" id="IPR021109">
    <property type="entry name" value="Peptidase_aspartic_dom_sf"/>
</dbReference>
<dbReference type="Proteomes" id="UP000092093">
    <property type="component" value="Unassembled WGS sequence"/>
</dbReference>
<dbReference type="Gene3D" id="2.40.70.10">
    <property type="entry name" value="Acid Proteases"/>
    <property type="match status" value="1"/>
</dbReference>
<sequence>CWRAQINTTTGKVPVRMLSQRIAISGGQDCMALWDTGSQATLVTSDFARRARLEQVETEGLCLIGLGEVSSERSNTAFKVPLVTSEGKVKEIEAHALDFITSPLEPVDMGEMIDNFPEVTRDDIEDDQGPVDMLIGMDAASLFPAKVRTEGKTALYSSEFGTNWLMAGRQQPSDSGYADVMMTVRKETSERAAKARPAMTEEKLLQPSCRAVEHFVPHNFIAAEAMGTDMPRRCTSCKNCKECQFKMDALTFNEN</sequence>
<dbReference type="AlphaFoldDB" id="A0A1B7W800"/>
<evidence type="ECO:0000313" key="2">
    <source>
        <dbReference type="Proteomes" id="UP000092093"/>
    </source>
</evidence>
<reference evidence="1 2" key="1">
    <citation type="submission" date="2015-09" db="EMBL/GenBank/DDBJ databases">
        <title>Aphanizomenon flos-aquae WA102.</title>
        <authorList>
            <person name="Driscoll C."/>
        </authorList>
    </citation>
    <scope>NUCLEOTIDE SEQUENCE [LARGE SCALE GENOMIC DNA]</scope>
    <source>
        <strain evidence="1">WA102</strain>
    </source>
</reference>
<dbReference type="EMBL" id="LJOW01000615">
    <property type="protein sequence ID" value="OBQ33301.1"/>
    <property type="molecule type" value="Genomic_DNA"/>
</dbReference>
<evidence type="ECO:0008006" key="3">
    <source>
        <dbReference type="Google" id="ProtNLM"/>
    </source>
</evidence>